<protein>
    <submittedName>
        <fullName evidence="7">Uncharacterized protein KIAA0895 homolog</fullName>
    </submittedName>
</protein>
<feature type="region of interest" description="Disordered" evidence="5">
    <location>
        <begin position="66"/>
        <end position="105"/>
    </location>
</feature>
<organism evidence="6 7">
    <name type="scientific">Gekko japonicus</name>
    <name type="common">Schlegel's Japanese gecko</name>
    <dbReference type="NCBI Taxonomy" id="146911"/>
    <lineage>
        <taxon>Eukaryota</taxon>
        <taxon>Metazoa</taxon>
        <taxon>Chordata</taxon>
        <taxon>Craniata</taxon>
        <taxon>Vertebrata</taxon>
        <taxon>Euteleostomi</taxon>
        <taxon>Lepidosauria</taxon>
        <taxon>Squamata</taxon>
        <taxon>Bifurcata</taxon>
        <taxon>Gekkota</taxon>
        <taxon>Gekkonidae</taxon>
        <taxon>Gekkoninae</taxon>
        <taxon>Gekko</taxon>
    </lineage>
</organism>
<dbReference type="RefSeq" id="XP_015274852.1">
    <property type="nucleotide sequence ID" value="XM_015419366.1"/>
</dbReference>
<accession>A0ABM1KMB5</accession>
<evidence type="ECO:0000256" key="1">
    <source>
        <dbReference type="ARBA" id="ARBA00001947"/>
    </source>
</evidence>
<gene>
    <name evidence="7" type="primary">KIAA0895</name>
</gene>
<evidence type="ECO:0000313" key="7">
    <source>
        <dbReference type="RefSeq" id="XP_015274852.1"/>
    </source>
</evidence>
<dbReference type="PANTHER" id="PTHR31817">
    <property type="match status" value="1"/>
</dbReference>
<dbReference type="PANTHER" id="PTHR31817:SF3">
    <property type="entry name" value="TYROSINE CARBOXYPEPTIDASE MATCAP2-RELATED"/>
    <property type="match status" value="1"/>
</dbReference>
<comment type="cofactor">
    <cofactor evidence="1">
        <name>Zn(2+)</name>
        <dbReference type="ChEBI" id="CHEBI:29105"/>
    </cofactor>
</comment>
<dbReference type="Proteomes" id="UP000694871">
    <property type="component" value="Unplaced"/>
</dbReference>
<evidence type="ECO:0000313" key="6">
    <source>
        <dbReference type="Proteomes" id="UP000694871"/>
    </source>
</evidence>
<dbReference type="GeneID" id="107117270"/>
<name>A0ABM1KMB5_GEKJA</name>
<dbReference type="SMART" id="SM01154">
    <property type="entry name" value="DUF1704"/>
    <property type="match status" value="1"/>
</dbReference>
<evidence type="ECO:0000256" key="2">
    <source>
        <dbReference type="ARBA" id="ARBA00022670"/>
    </source>
</evidence>
<evidence type="ECO:0000256" key="3">
    <source>
        <dbReference type="ARBA" id="ARBA00022801"/>
    </source>
</evidence>
<keyword evidence="4" id="KW-0482">Metalloprotease</keyword>
<dbReference type="InterPro" id="IPR012548">
    <property type="entry name" value="MATCAP"/>
</dbReference>
<keyword evidence="3" id="KW-0378">Hydrolase</keyword>
<sequence length="517" mass="59290">MMLESIRVTEKLHWPQRELSKKRLLTPEEHKLIFQNESPVQDLSQCGILKDTFTTGTSSYNVLLQSKEGKKHPLQKRPPAYPKRHRKATKSSGVPGNNERRKLKPPTPFLRGWCCLNRQPSLFITSLAPPSSKLAHSISVAGSGIGPAPRPKVKRRSFSSLTKPKQLPPSKSYVKEGDAAGRKLCILTAIKPSNVEREKSKFFKSDYSYNPQFEYANPAMSNVLAKYSQASGTFLKQAIKIMELTLQKYGSYENFELATGGSLLPRSRIWSHVRKYMMKEGCLGEIVVHVTEDLLSRASMTVMNGRPTLTINIATAREHWLEGMLRHEIGTHYLRGINNNSQPWSNWTGRRKHGLKPINPTEEGLASIHSVLFRKDPFLWRAALLYYTVYQASRMSFSELFQDIGRFVKDPNTRWDYCVRAKRGWTDTSQPGCFSKDQVYLDGILRILRYRQSIDFSLLTALGKISYEDVERLKEFAVLENMRVPHFLQDHTRYMEHLEKIMEVNELSDKELQALVP</sequence>
<evidence type="ECO:0000256" key="4">
    <source>
        <dbReference type="ARBA" id="ARBA00023049"/>
    </source>
</evidence>
<proteinExistence type="predicted"/>
<evidence type="ECO:0000256" key="5">
    <source>
        <dbReference type="SAM" id="MobiDB-lite"/>
    </source>
</evidence>
<keyword evidence="2" id="KW-0645">Protease</keyword>
<reference evidence="7" key="1">
    <citation type="submission" date="2025-08" db="UniProtKB">
        <authorList>
            <consortium name="RefSeq"/>
        </authorList>
    </citation>
    <scope>IDENTIFICATION</scope>
</reference>
<keyword evidence="6" id="KW-1185">Reference proteome</keyword>
<dbReference type="Pfam" id="PF08014">
    <property type="entry name" value="MATCAP"/>
    <property type="match status" value="1"/>
</dbReference>
<feature type="region of interest" description="Disordered" evidence="5">
    <location>
        <begin position="141"/>
        <end position="175"/>
    </location>
</feature>